<dbReference type="Proteomes" id="UP001501822">
    <property type="component" value="Unassembled WGS sequence"/>
</dbReference>
<reference evidence="3" key="1">
    <citation type="journal article" date="2019" name="Int. J. Syst. Evol. Microbiol.">
        <title>The Global Catalogue of Microorganisms (GCM) 10K type strain sequencing project: providing services to taxonomists for standard genome sequencing and annotation.</title>
        <authorList>
            <consortium name="The Broad Institute Genomics Platform"/>
            <consortium name="The Broad Institute Genome Sequencing Center for Infectious Disease"/>
            <person name="Wu L."/>
            <person name="Ma J."/>
        </authorList>
    </citation>
    <scope>NUCLEOTIDE SEQUENCE [LARGE SCALE GENOMIC DNA]</scope>
    <source>
        <strain evidence="3">JCM 3146</strain>
    </source>
</reference>
<dbReference type="InterPro" id="IPR032710">
    <property type="entry name" value="NTF2-like_dom_sf"/>
</dbReference>
<name>A0ABP3FJB7_9ACTN</name>
<evidence type="ECO:0000313" key="3">
    <source>
        <dbReference type="Proteomes" id="UP001501822"/>
    </source>
</evidence>
<dbReference type="InterPro" id="IPR011944">
    <property type="entry name" value="Steroid_delta5-4_isomerase"/>
</dbReference>
<dbReference type="SUPFAM" id="SSF54427">
    <property type="entry name" value="NTF2-like"/>
    <property type="match status" value="1"/>
</dbReference>
<evidence type="ECO:0000259" key="1">
    <source>
        <dbReference type="Pfam" id="PF14534"/>
    </source>
</evidence>
<dbReference type="Gene3D" id="3.10.450.50">
    <property type="match status" value="1"/>
</dbReference>
<comment type="caution">
    <text evidence="2">The sequence shown here is derived from an EMBL/GenBank/DDBJ whole genome shotgun (WGS) entry which is preliminary data.</text>
</comment>
<protein>
    <recommendedName>
        <fullName evidence="1">DUF4440 domain-containing protein</fullName>
    </recommendedName>
</protein>
<evidence type="ECO:0000313" key="2">
    <source>
        <dbReference type="EMBL" id="GAA0318852.1"/>
    </source>
</evidence>
<dbReference type="InterPro" id="IPR027843">
    <property type="entry name" value="DUF4440"/>
</dbReference>
<dbReference type="Pfam" id="PF14534">
    <property type="entry name" value="DUF4440"/>
    <property type="match status" value="1"/>
</dbReference>
<gene>
    <name evidence="2" type="ORF">GCM10010151_05830</name>
</gene>
<feature type="domain" description="DUF4440" evidence="1">
    <location>
        <begin position="15"/>
        <end position="125"/>
    </location>
</feature>
<sequence>MSETTEQVKSAEASVRALYDDLLAAWNRGDARGFAALFASDGVLVDDDGGHVPGARIEEHLTPFFADEVPASYVSKVREVRPLNDGVVLLCAIAGMTPPGRTVLDPAANSVQSLVAQKQSGGWRIALFHTTPARYRDRPELARRHADELREILHRSAGRPGGP</sequence>
<dbReference type="EMBL" id="BAAABM010000007">
    <property type="protein sequence ID" value="GAA0318852.1"/>
    <property type="molecule type" value="Genomic_DNA"/>
</dbReference>
<keyword evidence="3" id="KW-1185">Reference proteome</keyword>
<organism evidence="2 3">
    <name type="scientific">Actinoallomurus spadix</name>
    <dbReference type="NCBI Taxonomy" id="79912"/>
    <lineage>
        <taxon>Bacteria</taxon>
        <taxon>Bacillati</taxon>
        <taxon>Actinomycetota</taxon>
        <taxon>Actinomycetes</taxon>
        <taxon>Streptosporangiales</taxon>
        <taxon>Thermomonosporaceae</taxon>
        <taxon>Actinoallomurus</taxon>
    </lineage>
</organism>
<accession>A0ABP3FJB7</accession>
<dbReference type="NCBIfam" id="TIGR02246">
    <property type="entry name" value="SgcJ/EcaC family oxidoreductase"/>
    <property type="match status" value="1"/>
</dbReference>
<dbReference type="RefSeq" id="WP_252800136.1">
    <property type="nucleotide sequence ID" value="NZ_BAAABM010000007.1"/>
</dbReference>
<proteinExistence type="predicted"/>